<sequence length="663" mass="70409">MRRAATAPRLRATDRPTHHRRLHPASTAAVATRADAAEPSPTGTTGAPAPRAKGVKLPAFDYTALVASVCEVRALGVPTKVELAAQADAYTLVLGLRGIDGNVALHVSWHPDAARVCLGPPPPRIHKTEQLSFGEQCHALLRNLVLTRAALPEPWERVATFSFADRPGDEPRFTLHCEVMGRNSNAVLVDDATGKIAACAYQVGAAQTSVRPLSPGFEYRPPPPAPGVAPNDAPALAEWRDIVTRAAALPTPGVEKGMVRAFRGVSPALAATLLAGSGANVGSSDPSPSALTDDAWRALHEEWRRWVDALTGAVDAPADPIGAGLTPLSAASRAADPAGAGGPVGALFAEVYGGAGDADVFRREKDRLLQAVGAAVKKNRQKVNSFRKQIAEAEAHEDVKTRADEIMAYQHGYQQGASALTVYDFETGEAKEIPIDALKGPVAAAEALYKKARKQRRTAGAVEPLLEAASREAEYLEQVEFSLRELTGQGGKDDVLALEEIDAELGKRGATPSKPKKKGGRDDPMINIRRYVAPSGKEVLVGRNSRGNEAVSLSIGKDQDVWFHVRGAPGAHVILRQQPGQEASDEDLQYAADLAAFHSKLRTGGKVDVSFTSPKFVRKPSGGRLGMVTIDKERVMLGMPDASEAAAEEERDRAAGKKTASSW</sequence>
<dbReference type="RefSeq" id="XP_002502907.1">
    <property type="nucleotide sequence ID" value="XM_002502861.1"/>
</dbReference>
<organism evidence="3 4">
    <name type="scientific">Micromonas commoda (strain RCC299 / NOUM17 / CCMP2709)</name>
    <name type="common">Picoplanktonic green alga</name>
    <dbReference type="NCBI Taxonomy" id="296587"/>
    <lineage>
        <taxon>Eukaryota</taxon>
        <taxon>Viridiplantae</taxon>
        <taxon>Chlorophyta</taxon>
        <taxon>Mamiellophyceae</taxon>
        <taxon>Mamiellales</taxon>
        <taxon>Mamiellaceae</taxon>
        <taxon>Micromonas</taxon>
    </lineage>
</organism>
<dbReference type="KEGG" id="mis:MICPUN_82571"/>
<protein>
    <recommendedName>
        <fullName evidence="2">NFACT RNA-binding domain-containing protein</fullName>
    </recommendedName>
</protein>
<dbReference type="GO" id="GO:1990112">
    <property type="term" value="C:RQC complex"/>
    <property type="evidence" value="ECO:0007669"/>
    <property type="project" value="TreeGrafter"/>
</dbReference>
<gene>
    <name evidence="3" type="ORF">MICPUN_82571</name>
</gene>
<dbReference type="OrthoDB" id="436717at2759"/>
<feature type="compositionally biased region" description="Low complexity" evidence="1">
    <location>
        <begin position="1"/>
        <end position="10"/>
    </location>
</feature>
<dbReference type="Proteomes" id="UP000002009">
    <property type="component" value="Chromosome 6"/>
</dbReference>
<feature type="region of interest" description="Disordered" evidence="1">
    <location>
        <begin position="1"/>
        <end position="52"/>
    </location>
</feature>
<dbReference type="eggNOG" id="ENOG502S3BZ">
    <property type="taxonomic scope" value="Eukaryota"/>
</dbReference>
<feature type="compositionally biased region" description="Low complexity" evidence="1">
    <location>
        <begin position="25"/>
        <end position="52"/>
    </location>
</feature>
<evidence type="ECO:0000259" key="2">
    <source>
        <dbReference type="Pfam" id="PF05670"/>
    </source>
</evidence>
<dbReference type="InterPro" id="IPR051608">
    <property type="entry name" value="RQC_Subunit_NEMF"/>
</dbReference>
<dbReference type="Pfam" id="PF05833">
    <property type="entry name" value="NFACT_N"/>
    <property type="match status" value="1"/>
</dbReference>
<evidence type="ECO:0000256" key="1">
    <source>
        <dbReference type="SAM" id="MobiDB-lite"/>
    </source>
</evidence>
<keyword evidence="4" id="KW-1185">Reference proteome</keyword>
<dbReference type="InterPro" id="IPR008532">
    <property type="entry name" value="NFACT_RNA-bd"/>
</dbReference>
<dbReference type="GO" id="GO:0072344">
    <property type="term" value="P:rescue of stalled ribosome"/>
    <property type="evidence" value="ECO:0007669"/>
    <property type="project" value="TreeGrafter"/>
</dbReference>
<dbReference type="GO" id="GO:0043023">
    <property type="term" value="F:ribosomal large subunit binding"/>
    <property type="evidence" value="ECO:0007669"/>
    <property type="project" value="TreeGrafter"/>
</dbReference>
<proteinExistence type="predicted"/>
<dbReference type="InParanoid" id="C1E8J9"/>
<feature type="region of interest" description="Disordered" evidence="1">
    <location>
        <begin position="641"/>
        <end position="663"/>
    </location>
</feature>
<dbReference type="Pfam" id="PF05670">
    <property type="entry name" value="NFACT-R_1"/>
    <property type="match status" value="1"/>
</dbReference>
<dbReference type="OMA" id="MMGRHSN"/>
<name>C1E8J9_MICCC</name>
<dbReference type="GeneID" id="8244555"/>
<dbReference type="EMBL" id="CP001327">
    <property type="protein sequence ID" value="ACO64165.1"/>
    <property type="molecule type" value="Genomic_DNA"/>
</dbReference>
<evidence type="ECO:0000313" key="3">
    <source>
        <dbReference type="EMBL" id="ACO64165.1"/>
    </source>
</evidence>
<accession>C1E8J9</accession>
<dbReference type="Gene3D" id="2.30.310.10">
    <property type="entry name" value="ibrinogen binding protein from staphylococcus aureus domain"/>
    <property type="match status" value="1"/>
</dbReference>
<dbReference type="PANTHER" id="PTHR15239">
    <property type="entry name" value="NUCLEAR EXPORT MEDIATOR FACTOR NEMF"/>
    <property type="match status" value="1"/>
</dbReference>
<reference evidence="3 4" key="1">
    <citation type="journal article" date="2009" name="Science">
        <title>Green evolution and dynamic adaptations revealed by genomes of the marine picoeukaryotes Micromonas.</title>
        <authorList>
            <person name="Worden A.Z."/>
            <person name="Lee J.H."/>
            <person name="Mock T."/>
            <person name="Rouze P."/>
            <person name="Simmons M.P."/>
            <person name="Aerts A.L."/>
            <person name="Allen A.E."/>
            <person name="Cuvelier M.L."/>
            <person name="Derelle E."/>
            <person name="Everett M.V."/>
            <person name="Foulon E."/>
            <person name="Grimwood J."/>
            <person name="Gundlach H."/>
            <person name="Henrissat B."/>
            <person name="Napoli C."/>
            <person name="McDonald S.M."/>
            <person name="Parker M.S."/>
            <person name="Rombauts S."/>
            <person name="Salamov A."/>
            <person name="Von Dassow P."/>
            <person name="Badger J.H."/>
            <person name="Coutinho P.M."/>
            <person name="Demir E."/>
            <person name="Dubchak I."/>
            <person name="Gentemann C."/>
            <person name="Eikrem W."/>
            <person name="Gready J.E."/>
            <person name="John U."/>
            <person name="Lanier W."/>
            <person name="Lindquist E.A."/>
            <person name="Lucas S."/>
            <person name="Mayer K.F."/>
            <person name="Moreau H."/>
            <person name="Not F."/>
            <person name="Otillar R."/>
            <person name="Panaud O."/>
            <person name="Pangilinan J."/>
            <person name="Paulsen I."/>
            <person name="Piegu B."/>
            <person name="Poliakov A."/>
            <person name="Robbens S."/>
            <person name="Schmutz J."/>
            <person name="Toulza E."/>
            <person name="Wyss T."/>
            <person name="Zelensky A."/>
            <person name="Zhou K."/>
            <person name="Armbrust E.V."/>
            <person name="Bhattacharya D."/>
            <person name="Goodenough U.W."/>
            <person name="Van de Peer Y."/>
            <person name="Grigoriev I.V."/>
        </authorList>
    </citation>
    <scope>NUCLEOTIDE SEQUENCE [LARGE SCALE GENOMIC DNA]</scope>
    <source>
        <strain evidence="4">RCC299 / NOUM17</strain>
    </source>
</reference>
<dbReference type="GO" id="GO:0000049">
    <property type="term" value="F:tRNA binding"/>
    <property type="evidence" value="ECO:0007669"/>
    <property type="project" value="TreeGrafter"/>
</dbReference>
<feature type="domain" description="NFACT RNA-binding" evidence="2">
    <location>
        <begin position="531"/>
        <end position="621"/>
    </location>
</feature>
<dbReference type="AlphaFoldDB" id="C1E8J9"/>
<evidence type="ECO:0000313" key="4">
    <source>
        <dbReference type="Proteomes" id="UP000002009"/>
    </source>
</evidence>
<feature type="region of interest" description="Disordered" evidence="1">
    <location>
        <begin position="506"/>
        <end position="525"/>
    </location>
</feature>
<dbReference type="PANTHER" id="PTHR15239:SF6">
    <property type="entry name" value="RIBOSOME QUALITY CONTROL COMPLEX SUBUNIT NEMF"/>
    <property type="match status" value="1"/>
</dbReference>